<protein>
    <submittedName>
        <fullName evidence="1">Uncharacterized protein</fullName>
    </submittedName>
</protein>
<dbReference type="EMBL" id="JARVKM010000096">
    <property type="protein sequence ID" value="KAK9770312.1"/>
    <property type="molecule type" value="Genomic_DNA"/>
</dbReference>
<evidence type="ECO:0000313" key="2">
    <source>
        <dbReference type="Proteomes" id="UP001465668"/>
    </source>
</evidence>
<dbReference type="Proteomes" id="UP001465668">
    <property type="component" value="Unassembled WGS sequence"/>
</dbReference>
<sequence length="121" mass="13915">MHGTGDAYAASEAKYYCKVWSHWDIARQFPQKDQPSNSEIDQAHLDLLISRDDIYNRTYDSQLVKVVTVLGDRRNFPNEVEVSARIGQKTFLRRTILELELDVRLVVPAHIRRSSCYSSSG</sequence>
<keyword evidence="2" id="KW-1185">Reference proteome</keyword>
<gene>
    <name evidence="1" type="ORF">SCAR479_13053</name>
</gene>
<accession>A0ABR2X984</accession>
<comment type="caution">
    <text evidence="1">The sequence shown here is derived from an EMBL/GenBank/DDBJ whole genome shotgun (WGS) entry which is preliminary data.</text>
</comment>
<proteinExistence type="predicted"/>
<organism evidence="1 2">
    <name type="scientific">Seiridium cardinale</name>
    <dbReference type="NCBI Taxonomy" id="138064"/>
    <lineage>
        <taxon>Eukaryota</taxon>
        <taxon>Fungi</taxon>
        <taxon>Dikarya</taxon>
        <taxon>Ascomycota</taxon>
        <taxon>Pezizomycotina</taxon>
        <taxon>Sordariomycetes</taxon>
        <taxon>Xylariomycetidae</taxon>
        <taxon>Amphisphaeriales</taxon>
        <taxon>Sporocadaceae</taxon>
        <taxon>Seiridium</taxon>
    </lineage>
</organism>
<reference evidence="1 2" key="1">
    <citation type="submission" date="2024-02" db="EMBL/GenBank/DDBJ databases">
        <title>First draft genome assembly of two strains of Seiridium cardinale.</title>
        <authorList>
            <person name="Emiliani G."/>
            <person name="Scali E."/>
        </authorList>
    </citation>
    <scope>NUCLEOTIDE SEQUENCE [LARGE SCALE GENOMIC DNA]</scope>
    <source>
        <strain evidence="1 2">BM-138-000479</strain>
    </source>
</reference>
<evidence type="ECO:0000313" key="1">
    <source>
        <dbReference type="EMBL" id="KAK9770312.1"/>
    </source>
</evidence>
<name>A0ABR2X984_9PEZI</name>